<dbReference type="Pfam" id="PF17746">
    <property type="entry name" value="SfsA_N"/>
    <property type="match status" value="1"/>
</dbReference>
<reference evidence="3" key="1">
    <citation type="submission" date="2019-08" db="EMBL/GenBank/DDBJ databases">
        <authorList>
            <person name="Kucharzyk K."/>
            <person name="Murdoch R.W."/>
            <person name="Higgins S."/>
            <person name="Loffler F."/>
        </authorList>
    </citation>
    <scope>NUCLEOTIDE SEQUENCE</scope>
</reference>
<dbReference type="InterPro" id="IPR005224">
    <property type="entry name" value="SfsA"/>
</dbReference>
<accession>A0A644V912</accession>
<sequence length="292" mass="31546">MSSEPKNAAHAAAVDLSRPPCGVLPGPATAAPLLPLPPRCIVAAFVARRKRFSVLLQHQGANLWVHSNNSGSMLGLCLPGAPVLASPASNPDRKLKYTQECVWLARRAVPELVENTHESGAYESGAHSPASGFWVGVNTSTPNRMLEAAFHARRLPFAHGYTTLVREAKRGQSRLDGLLTAPDLPPLWVECKNVTMVEDNAACFPDAASERGQKHLRELMDIVACGERAAMFYLVQRPDGECFAPADFIDPAYAALFYEALSAGVEMYPFRALVSPAGIDLGPMLPVRPERP</sequence>
<evidence type="ECO:0000259" key="1">
    <source>
        <dbReference type="Pfam" id="PF03749"/>
    </source>
</evidence>
<gene>
    <name evidence="3" type="primary">sfsA_4</name>
    <name evidence="3" type="ORF">SDC9_33698</name>
</gene>
<dbReference type="Gene3D" id="3.40.1350.60">
    <property type="match status" value="1"/>
</dbReference>
<protein>
    <submittedName>
        <fullName evidence="3">Sugar fermentation stimulation protein A</fullName>
    </submittedName>
</protein>
<feature type="domain" description="SfsA N-terminal OB" evidence="2">
    <location>
        <begin position="46"/>
        <end position="107"/>
    </location>
</feature>
<dbReference type="PANTHER" id="PTHR30545">
    <property type="entry name" value="SUGAR FERMENTATION STIMULATION PROTEIN A"/>
    <property type="match status" value="1"/>
</dbReference>
<feature type="domain" description="Sugar fermentation stimulation protein C-terminal" evidence="1">
    <location>
        <begin position="141"/>
        <end position="277"/>
    </location>
</feature>
<dbReference type="EMBL" id="VSSQ01000243">
    <property type="protein sequence ID" value="MPL87691.1"/>
    <property type="molecule type" value="Genomic_DNA"/>
</dbReference>
<dbReference type="HAMAP" id="MF_00095">
    <property type="entry name" value="SfsA"/>
    <property type="match status" value="1"/>
</dbReference>
<dbReference type="InterPro" id="IPR040452">
    <property type="entry name" value="SfsA_C"/>
</dbReference>
<dbReference type="Gene3D" id="2.40.50.580">
    <property type="match status" value="1"/>
</dbReference>
<dbReference type="AlphaFoldDB" id="A0A644V912"/>
<organism evidence="3">
    <name type="scientific">bioreactor metagenome</name>
    <dbReference type="NCBI Taxonomy" id="1076179"/>
    <lineage>
        <taxon>unclassified sequences</taxon>
        <taxon>metagenomes</taxon>
        <taxon>ecological metagenomes</taxon>
    </lineage>
</organism>
<dbReference type="CDD" id="cd22359">
    <property type="entry name" value="SfsA-like_bacterial"/>
    <property type="match status" value="1"/>
</dbReference>
<dbReference type="InterPro" id="IPR041465">
    <property type="entry name" value="SfsA_N"/>
</dbReference>
<comment type="caution">
    <text evidence="3">The sequence shown here is derived from an EMBL/GenBank/DDBJ whole genome shotgun (WGS) entry which is preliminary data.</text>
</comment>
<dbReference type="NCBIfam" id="TIGR00230">
    <property type="entry name" value="sfsA"/>
    <property type="match status" value="1"/>
</dbReference>
<dbReference type="Pfam" id="PF03749">
    <property type="entry name" value="SfsA"/>
    <property type="match status" value="1"/>
</dbReference>
<evidence type="ECO:0000313" key="3">
    <source>
        <dbReference type="EMBL" id="MPL87691.1"/>
    </source>
</evidence>
<dbReference type="PANTHER" id="PTHR30545:SF2">
    <property type="entry name" value="SUGAR FERMENTATION STIMULATION PROTEIN A"/>
    <property type="match status" value="1"/>
</dbReference>
<name>A0A644V912_9ZZZZ</name>
<evidence type="ECO:0000259" key="2">
    <source>
        <dbReference type="Pfam" id="PF17746"/>
    </source>
</evidence>
<proteinExistence type="inferred from homology"/>
<dbReference type="GO" id="GO:0003677">
    <property type="term" value="F:DNA binding"/>
    <property type="evidence" value="ECO:0007669"/>
    <property type="project" value="InterPro"/>
</dbReference>